<sequence>MAILAIISAIFLTIINPQIVDCGGYHGGYGYVQPIYYPVHGKEKQNIHNINTSTITTTITTTAHINITANHNHNGDDIYHYGSIYSSTNHQ</sequence>
<protein>
    <submittedName>
        <fullName evidence="2">Uncharacterized protein</fullName>
    </submittedName>
</protein>
<reference evidence="2" key="1">
    <citation type="submission" date="2020-06" db="EMBL/GenBank/DDBJ databases">
        <authorList>
            <person name="Ji K."/>
            <person name="Li J."/>
        </authorList>
    </citation>
    <scope>NUCLEOTIDE SEQUENCE</scope>
    <source>
        <strain evidence="2">JKM2019</strain>
        <tissue evidence="2">Whole body</tissue>
    </source>
</reference>
<feature type="chain" id="PRO_5038453141" evidence="1">
    <location>
        <begin position="18"/>
        <end position="91"/>
    </location>
</feature>
<organism evidence="2">
    <name type="scientific">Dermatophagoides farinae</name>
    <name type="common">American house dust mite</name>
    <dbReference type="NCBI Taxonomy" id="6954"/>
    <lineage>
        <taxon>Eukaryota</taxon>
        <taxon>Metazoa</taxon>
        <taxon>Ecdysozoa</taxon>
        <taxon>Arthropoda</taxon>
        <taxon>Chelicerata</taxon>
        <taxon>Arachnida</taxon>
        <taxon>Acari</taxon>
        <taxon>Acariformes</taxon>
        <taxon>Sarcoptiformes</taxon>
        <taxon>Astigmata</taxon>
        <taxon>Psoroptidia</taxon>
        <taxon>Analgoidea</taxon>
        <taxon>Pyroglyphidae</taxon>
        <taxon>Dermatophagoidinae</taxon>
        <taxon>Dermatophagoides</taxon>
    </lineage>
</organism>
<comment type="caution">
    <text evidence="2">The sequence shown here is derived from an EMBL/GenBank/DDBJ whole genome shotgun (WGS) entry which is preliminary data.</text>
</comment>
<proteinExistence type="predicted"/>
<name>A0A9D4SFA1_DERFA</name>
<evidence type="ECO:0000313" key="2">
    <source>
        <dbReference type="EMBL" id="KAH7638875.1"/>
    </source>
</evidence>
<reference evidence="2" key="2">
    <citation type="journal article" date="2021" name="World Allergy Organ. J.">
        <title>Chromosome-level assembly of Dermatophagoides farinae genome and transcriptome reveals two novel allergens Der f 37 and Der f 39.</title>
        <authorList>
            <person name="Chen J."/>
            <person name="Cai Z."/>
            <person name="Fan D."/>
            <person name="Hu J."/>
            <person name="Hou Y."/>
            <person name="He Y."/>
            <person name="Zhang Z."/>
            <person name="Zhao Z."/>
            <person name="Gao P."/>
            <person name="Hu W."/>
            <person name="Sun J."/>
            <person name="Li J."/>
            <person name="Ji K."/>
        </authorList>
    </citation>
    <scope>NUCLEOTIDE SEQUENCE</scope>
    <source>
        <strain evidence="2">JKM2019</strain>
    </source>
</reference>
<dbReference type="Proteomes" id="UP000828236">
    <property type="component" value="Unassembled WGS sequence"/>
</dbReference>
<dbReference type="AlphaFoldDB" id="A0A9D4SFA1"/>
<keyword evidence="1" id="KW-0732">Signal</keyword>
<dbReference type="EMBL" id="SDOV01000007">
    <property type="protein sequence ID" value="KAH7638875.1"/>
    <property type="molecule type" value="Genomic_DNA"/>
</dbReference>
<accession>A0A9D4SFA1</accession>
<gene>
    <name evidence="2" type="ORF">HUG17_2908</name>
</gene>
<evidence type="ECO:0000256" key="1">
    <source>
        <dbReference type="SAM" id="SignalP"/>
    </source>
</evidence>
<feature type="signal peptide" evidence="1">
    <location>
        <begin position="1"/>
        <end position="17"/>
    </location>
</feature>